<feature type="compositionally biased region" description="Basic residues" evidence="1">
    <location>
        <begin position="81"/>
        <end position="111"/>
    </location>
</feature>
<name>A0A6C0DLZ6_9ZZZZ</name>
<evidence type="ECO:0000313" key="2">
    <source>
        <dbReference type="EMBL" id="QHT17491.1"/>
    </source>
</evidence>
<reference evidence="2" key="1">
    <citation type="journal article" date="2020" name="Nature">
        <title>Giant virus diversity and host interactions through global metagenomics.</title>
        <authorList>
            <person name="Schulz F."/>
            <person name="Roux S."/>
            <person name="Paez-Espino D."/>
            <person name="Jungbluth S."/>
            <person name="Walsh D.A."/>
            <person name="Denef V.J."/>
            <person name="McMahon K.D."/>
            <person name="Konstantinidis K.T."/>
            <person name="Eloe-Fadrosh E.A."/>
            <person name="Kyrpides N.C."/>
            <person name="Woyke T."/>
        </authorList>
    </citation>
    <scope>NUCLEOTIDE SEQUENCE</scope>
    <source>
        <strain evidence="2">GVMAG-M-3300023174-24</strain>
    </source>
</reference>
<protein>
    <submittedName>
        <fullName evidence="2">Uncharacterized protein</fullName>
    </submittedName>
</protein>
<accession>A0A6C0DLZ6</accession>
<evidence type="ECO:0000256" key="1">
    <source>
        <dbReference type="SAM" id="MobiDB-lite"/>
    </source>
</evidence>
<dbReference type="EMBL" id="MN739638">
    <property type="protein sequence ID" value="QHT17491.1"/>
    <property type="molecule type" value="Genomic_DNA"/>
</dbReference>
<proteinExistence type="predicted"/>
<organism evidence="2">
    <name type="scientific">viral metagenome</name>
    <dbReference type="NCBI Taxonomy" id="1070528"/>
    <lineage>
        <taxon>unclassified sequences</taxon>
        <taxon>metagenomes</taxon>
        <taxon>organismal metagenomes</taxon>
    </lineage>
</organism>
<dbReference type="AlphaFoldDB" id="A0A6C0DLZ6"/>
<sequence>MSNNIGLDKSSKNYEKDNLLYTDERATNLRVKPVIKREPSKFPEIDDTNIMEEGLLNKSSLHGLNDKERSLITNNQQKKGGSLKHKKKLSYKNKKHITRKMRKSRRNKKYK</sequence>
<feature type="region of interest" description="Disordered" evidence="1">
    <location>
        <begin position="72"/>
        <end position="111"/>
    </location>
</feature>